<organism evidence="3 4">
    <name type="scientific">Streptomyces beihaiensis</name>
    <dbReference type="NCBI Taxonomy" id="2984495"/>
    <lineage>
        <taxon>Bacteria</taxon>
        <taxon>Bacillati</taxon>
        <taxon>Actinomycetota</taxon>
        <taxon>Actinomycetes</taxon>
        <taxon>Kitasatosporales</taxon>
        <taxon>Streptomycetaceae</taxon>
        <taxon>Streptomyces</taxon>
    </lineage>
</organism>
<gene>
    <name evidence="3" type="ORF">OFY01_07240</name>
</gene>
<evidence type="ECO:0000256" key="1">
    <source>
        <dbReference type="SAM" id="MobiDB-lite"/>
    </source>
</evidence>
<dbReference type="Proteomes" id="UP001163064">
    <property type="component" value="Unassembled WGS sequence"/>
</dbReference>
<feature type="transmembrane region" description="Helical" evidence="2">
    <location>
        <begin position="61"/>
        <end position="81"/>
    </location>
</feature>
<dbReference type="RefSeq" id="WP_266597473.1">
    <property type="nucleotide sequence ID" value="NZ_JAPHNL010000057.1"/>
</dbReference>
<accession>A0ABT3TS09</accession>
<evidence type="ECO:0000256" key="2">
    <source>
        <dbReference type="SAM" id="Phobius"/>
    </source>
</evidence>
<keyword evidence="2" id="KW-0472">Membrane</keyword>
<sequence>MLEASQRQADRERAQRQAEEQSTERSEDYAAFLRRMDELKYKRPDPLPPASMSKNADRLPLFWLAYFTIPIVGTWLLIHFLDWWERL</sequence>
<comment type="caution">
    <text evidence="3">The sequence shown here is derived from an EMBL/GenBank/DDBJ whole genome shotgun (WGS) entry which is preliminary data.</text>
</comment>
<evidence type="ECO:0000313" key="4">
    <source>
        <dbReference type="Proteomes" id="UP001163064"/>
    </source>
</evidence>
<reference evidence="3" key="1">
    <citation type="submission" date="2022-10" db="EMBL/GenBank/DDBJ databases">
        <title>Streptomyces beihaiensis sp. nov., a chitin degrading actinobacterium, isolated from shrimp pond soil.</title>
        <authorList>
            <person name="Xie J."/>
            <person name="Shen N."/>
        </authorList>
    </citation>
    <scope>NUCLEOTIDE SEQUENCE</scope>
    <source>
        <strain evidence="3">GXMU-J5</strain>
    </source>
</reference>
<proteinExistence type="predicted"/>
<protein>
    <submittedName>
        <fullName evidence="3">Uncharacterized protein</fullName>
    </submittedName>
</protein>
<keyword evidence="2" id="KW-0812">Transmembrane</keyword>
<name>A0ABT3TS09_9ACTN</name>
<feature type="compositionally biased region" description="Basic and acidic residues" evidence="1">
    <location>
        <begin position="8"/>
        <end position="28"/>
    </location>
</feature>
<feature type="region of interest" description="Disordered" evidence="1">
    <location>
        <begin position="1"/>
        <end position="28"/>
    </location>
</feature>
<evidence type="ECO:0000313" key="3">
    <source>
        <dbReference type="EMBL" id="MCX3059565.1"/>
    </source>
</evidence>
<dbReference type="EMBL" id="JAPHNL010000057">
    <property type="protein sequence ID" value="MCX3059565.1"/>
    <property type="molecule type" value="Genomic_DNA"/>
</dbReference>
<keyword evidence="4" id="KW-1185">Reference proteome</keyword>
<keyword evidence="2" id="KW-1133">Transmembrane helix</keyword>